<keyword evidence="6" id="KW-1185">Reference proteome</keyword>
<dbReference type="InterPro" id="IPR050555">
    <property type="entry name" value="Bact_Solute-Bind_Prot2"/>
</dbReference>
<dbReference type="RefSeq" id="WP_109216063.1">
    <property type="nucleotide sequence ID" value="NZ_JRFU01000121.1"/>
</dbReference>
<comment type="subcellular location">
    <subcellularLocation>
        <location evidence="1">Cell envelope</location>
    </subcellularLocation>
</comment>
<accession>A0A2V1JR87</accession>
<evidence type="ECO:0000256" key="3">
    <source>
        <dbReference type="SAM" id="SignalP"/>
    </source>
</evidence>
<evidence type="ECO:0000259" key="4">
    <source>
        <dbReference type="Pfam" id="PF13407"/>
    </source>
</evidence>
<dbReference type="Proteomes" id="UP000245288">
    <property type="component" value="Unassembled WGS sequence"/>
</dbReference>
<gene>
    <name evidence="5" type="ORF">LG34_11325</name>
</gene>
<name>A0A2V1JR87_EUBRA</name>
<protein>
    <recommendedName>
        <fullName evidence="4">Periplasmic binding protein domain-containing protein</fullName>
    </recommendedName>
</protein>
<dbReference type="SUPFAM" id="SSF53822">
    <property type="entry name" value="Periplasmic binding protein-like I"/>
    <property type="match status" value="1"/>
</dbReference>
<dbReference type="InterPro" id="IPR028082">
    <property type="entry name" value="Peripla_BP_I"/>
</dbReference>
<feature type="domain" description="Periplasmic binding protein" evidence="4">
    <location>
        <begin position="95"/>
        <end position="324"/>
    </location>
</feature>
<sequence length="401" mass="42890">MKMWKRLVSAGLVAAMSGAMLAGCGNTAGNGDANNGSAGDEKPAAASTGDVKVEDTGFKADKTYKIGYNYYGPGSYALTTLANNQDYVVKCFGSETQSTSDDFQVDKIVQDVENMISAGCDGLVIWLPADNLYKTVIDMCEKAKVPYVFSDKVPSDPDVIAALQNSEYFAGAVGPANAEYGSLIADYALEQGYKTCIISTGAQGDPTDTPRIEAFTSEFEKGGGKIEQVVYTDSQDNIQPYTENALVAYPDVDFVYGTGSDFGIGAADAIANQGLDAKVLTSGLDTAVLEYLCDDSNAVEFVNGDYWIAGTMATVALMNYLDGTPLKDADGKMVFVDDIMPFQITADSYDTFKKTFIDNPCYSAAEIQAMDGKYNPDFNYDAFMKVISDYSLDERAAAAAK</sequence>
<dbReference type="GO" id="GO:0030288">
    <property type="term" value="C:outer membrane-bounded periplasmic space"/>
    <property type="evidence" value="ECO:0007669"/>
    <property type="project" value="TreeGrafter"/>
</dbReference>
<dbReference type="Gene3D" id="3.40.50.2300">
    <property type="match status" value="2"/>
</dbReference>
<evidence type="ECO:0000256" key="2">
    <source>
        <dbReference type="ARBA" id="ARBA00007639"/>
    </source>
</evidence>
<dbReference type="InterPro" id="IPR025997">
    <property type="entry name" value="SBP_2_dom"/>
</dbReference>
<evidence type="ECO:0000313" key="5">
    <source>
        <dbReference type="EMBL" id="PWE86284.1"/>
    </source>
</evidence>
<dbReference type="EMBL" id="JRFU01000121">
    <property type="protein sequence ID" value="PWE86284.1"/>
    <property type="molecule type" value="Genomic_DNA"/>
</dbReference>
<dbReference type="OrthoDB" id="9814427at2"/>
<dbReference type="GO" id="GO:0030246">
    <property type="term" value="F:carbohydrate binding"/>
    <property type="evidence" value="ECO:0007669"/>
    <property type="project" value="TreeGrafter"/>
</dbReference>
<dbReference type="Pfam" id="PF13407">
    <property type="entry name" value="Peripla_BP_4"/>
    <property type="match status" value="1"/>
</dbReference>
<evidence type="ECO:0000256" key="1">
    <source>
        <dbReference type="ARBA" id="ARBA00004196"/>
    </source>
</evidence>
<feature type="chain" id="PRO_5039344007" description="Periplasmic binding protein domain-containing protein" evidence="3">
    <location>
        <begin position="23"/>
        <end position="401"/>
    </location>
</feature>
<evidence type="ECO:0000313" key="6">
    <source>
        <dbReference type="Proteomes" id="UP000245288"/>
    </source>
</evidence>
<reference evidence="5 6" key="1">
    <citation type="submission" date="2014-09" db="EMBL/GenBank/DDBJ databases">
        <title>Butyrate-producing bacteria isolated from human gut.</title>
        <authorList>
            <person name="Zhang Q."/>
            <person name="Zhao L."/>
        </authorList>
    </citation>
    <scope>NUCLEOTIDE SEQUENCE [LARGE SCALE GENOMIC DNA]</scope>
    <source>
        <strain evidence="5 6">21</strain>
    </source>
</reference>
<organism evidence="5 6">
    <name type="scientific">Eubacterium ramulus</name>
    <dbReference type="NCBI Taxonomy" id="39490"/>
    <lineage>
        <taxon>Bacteria</taxon>
        <taxon>Bacillati</taxon>
        <taxon>Bacillota</taxon>
        <taxon>Clostridia</taxon>
        <taxon>Eubacteriales</taxon>
        <taxon>Eubacteriaceae</taxon>
        <taxon>Eubacterium</taxon>
    </lineage>
</organism>
<comment type="caution">
    <text evidence="5">The sequence shown here is derived from an EMBL/GenBank/DDBJ whole genome shotgun (WGS) entry which is preliminary data.</text>
</comment>
<keyword evidence="3" id="KW-0732">Signal</keyword>
<dbReference type="PANTHER" id="PTHR30036:SF7">
    <property type="entry name" value="ABC TRANSPORTER PERIPLASMIC-BINDING PROTEIN YPHF"/>
    <property type="match status" value="1"/>
</dbReference>
<dbReference type="AlphaFoldDB" id="A0A2V1JR87"/>
<proteinExistence type="inferred from homology"/>
<dbReference type="PROSITE" id="PS51257">
    <property type="entry name" value="PROKAR_LIPOPROTEIN"/>
    <property type="match status" value="1"/>
</dbReference>
<dbReference type="PANTHER" id="PTHR30036">
    <property type="entry name" value="D-XYLOSE-BINDING PERIPLASMIC PROTEIN"/>
    <property type="match status" value="1"/>
</dbReference>
<comment type="similarity">
    <text evidence="2">Belongs to the bacterial solute-binding protein 2 family.</text>
</comment>
<feature type="signal peptide" evidence="3">
    <location>
        <begin position="1"/>
        <end position="22"/>
    </location>
</feature>